<protein>
    <recommendedName>
        <fullName evidence="2">FAD dependent oxidoreductase domain-containing protein</fullName>
    </recommendedName>
</protein>
<organism evidence="3 4">
    <name type="scientific">Molossus molossus</name>
    <name type="common">Pallas' mastiff bat</name>
    <name type="synonym">Vespertilio molossus</name>
    <dbReference type="NCBI Taxonomy" id="27622"/>
    <lineage>
        <taxon>Eukaryota</taxon>
        <taxon>Metazoa</taxon>
        <taxon>Chordata</taxon>
        <taxon>Craniata</taxon>
        <taxon>Vertebrata</taxon>
        <taxon>Euteleostomi</taxon>
        <taxon>Mammalia</taxon>
        <taxon>Eutheria</taxon>
        <taxon>Laurasiatheria</taxon>
        <taxon>Chiroptera</taxon>
        <taxon>Yangochiroptera</taxon>
        <taxon>Molossidae</taxon>
        <taxon>Molossus</taxon>
    </lineage>
</organism>
<dbReference type="Proteomes" id="UP000550707">
    <property type="component" value="Unassembled WGS sequence"/>
</dbReference>
<keyword evidence="4" id="KW-1185">Reference proteome</keyword>
<dbReference type="AlphaFoldDB" id="A0A7J8C904"/>
<accession>A0A7J8C904</accession>
<dbReference type="Pfam" id="PF01266">
    <property type="entry name" value="DAO"/>
    <property type="match status" value="1"/>
</dbReference>
<evidence type="ECO:0000259" key="2">
    <source>
        <dbReference type="Pfam" id="PF01266"/>
    </source>
</evidence>
<dbReference type="InParanoid" id="A0A7J8C904"/>
<evidence type="ECO:0000313" key="3">
    <source>
        <dbReference type="EMBL" id="KAF6407310.1"/>
    </source>
</evidence>
<dbReference type="GO" id="GO:0005759">
    <property type="term" value="C:mitochondrial matrix"/>
    <property type="evidence" value="ECO:0007669"/>
    <property type="project" value="TreeGrafter"/>
</dbReference>
<dbReference type="Gene3D" id="3.30.9.10">
    <property type="entry name" value="D-Amino Acid Oxidase, subunit A, domain 2"/>
    <property type="match status" value="1"/>
</dbReference>
<evidence type="ECO:0000256" key="1">
    <source>
        <dbReference type="SAM" id="MobiDB-lite"/>
    </source>
</evidence>
<feature type="region of interest" description="Disordered" evidence="1">
    <location>
        <begin position="1"/>
        <end position="20"/>
    </location>
</feature>
<proteinExistence type="predicted"/>
<dbReference type="InterPro" id="IPR036188">
    <property type="entry name" value="FAD/NAD-bd_sf"/>
</dbReference>
<reference evidence="3 4" key="1">
    <citation type="journal article" date="2020" name="Nature">
        <title>Six reference-quality genomes reveal evolution of bat adaptations.</title>
        <authorList>
            <person name="Jebb D."/>
            <person name="Huang Z."/>
            <person name="Pippel M."/>
            <person name="Hughes G.M."/>
            <person name="Lavrichenko K."/>
            <person name="Devanna P."/>
            <person name="Winkler S."/>
            <person name="Jermiin L.S."/>
            <person name="Skirmuntt E.C."/>
            <person name="Katzourakis A."/>
            <person name="Burkitt-Gray L."/>
            <person name="Ray D.A."/>
            <person name="Sullivan K.A.M."/>
            <person name="Roscito J.G."/>
            <person name="Kirilenko B.M."/>
            <person name="Davalos L.M."/>
            <person name="Corthals A.P."/>
            <person name="Power M.L."/>
            <person name="Jones G."/>
            <person name="Ransome R.D."/>
            <person name="Dechmann D.K.N."/>
            <person name="Locatelli A.G."/>
            <person name="Puechmaille S.J."/>
            <person name="Fedrigo O."/>
            <person name="Jarvis E.D."/>
            <person name="Hiller M."/>
            <person name="Vernes S.C."/>
            <person name="Myers E.W."/>
            <person name="Teeling E.C."/>
        </authorList>
    </citation>
    <scope>NUCLEOTIDE SEQUENCE [LARGE SCALE GENOMIC DNA]</scope>
    <source>
        <strain evidence="3">MMolMol1</strain>
        <tissue evidence="3">Muscle</tissue>
    </source>
</reference>
<dbReference type="Gene3D" id="3.50.50.60">
    <property type="entry name" value="FAD/NAD(P)-binding domain"/>
    <property type="match status" value="1"/>
</dbReference>
<feature type="domain" description="FAD dependent oxidoreductase" evidence="2">
    <location>
        <begin position="63"/>
        <end position="155"/>
    </location>
</feature>
<dbReference type="SUPFAM" id="SSF51905">
    <property type="entry name" value="FAD/NAD(P)-binding domain"/>
    <property type="match status" value="1"/>
</dbReference>
<comment type="caution">
    <text evidence="3">The sequence shown here is derived from an EMBL/GenBank/DDBJ whole genome shotgun (WGS) entry which is preliminary data.</text>
</comment>
<dbReference type="PANTHER" id="PTHR13847">
    <property type="entry name" value="SARCOSINE DEHYDROGENASE-RELATED"/>
    <property type="match status" value="1"/>
</dbReference>
<dbReference type="EMBL" id="JACASF010000021">
    <property type="protein sequence ID" value="KAF6407310.1"/>
    <property type="molecule type" value="Genomic_DNA"/>
</dbReference>
<sequence>MRLHKDRLHLSGPDSGPADLPEAHQLQAQVRMRLDACRGCTVTLIRQRASDCHCPLVFCGSIMGIPSEIISLKKVAELHPLLNVHDLVGAMHVPEDAVVSSADVALALASAASQNGVQIYDRTSVVHVMVKKGQVTGVETDKGQIECQYFVNCAGQSPC</sequence>
<gene>
    <name evidence="3" type="ORF">HJG59_009945</name>
</gene>
<dbReference type="InterPro" id="IPR006076">
    <property type="entry name" value="FAD-dep_OxRdtase"/>
</dbReference>
<dbReference type="PANTHER" id="PTHR13847:SF193">
    <property type="entry name" value="PYRUVATE DEHYDROGENASE PHOSPHATASE REGULATORY SUBUNIT, MITOCHONDRIAL"/>
    <property type="match status" value="1"/>
</dbReference>
<name>A0A7J8C904_MOLMO</name>
<evidence type="ECO:0000313" key="4">
    <source>
        <dbReference type="Proteomes" id="UP000550707"/>
    </source>
</evidence>